<dbReference type="GO" id="GO:0005886">
    <property type="term" value="C:plasma membrane"/>
    <property type="evidence" value="ECO:0007669"/>
    <property type="project" value="UniProtKB-SubCell"/>
</dbReference>
<dbReference type="PATRIC" id="fig|231023.4.peg.5310"/>
<keyword evidence="6" id="KW-0769">Symport</keyword>
<dbReference type="SUPFAM" id="SSF118215">
    <property type="entry name" value="Proton glutamate symport protein"/>
    <property type="match status" value="1"/>
</dbReference>
<reference evidence="10 11" key="1">
    <citation type="journal article" date="2012" name="J. Bacteriol.">
        <title>Complete Genome Sequence of the Naphthalene-Degrading Pseudomonas putida Strain ND6.</title>
        <authorList>
            <person name="Li S."/>
            <person name="Zhao H."/>
            <person name="Li Y."/>
            <person name="Niu S."/>
            <person name="Cai B."/>
        </authorList>
    </citation>
    <scope>NUCLEOTIDE SEQUENCE [LARGE SCALE GENOMIC DNA]</scope>
    <source>
        <strain evidence="10 11">ND6</strain>
    </source>
</reference>
<dbReference type="Gene3D" id="1.10.3860.10">
    <property type="entry name" value="Sodium:dicarboxylate symporter"/>
    <property type="match status" value="1"/>
</dbReference>
<evidence type="ECO:0000256" key="1">
    <source>
        <dbReference type="ARBA" id="ARBA00004651"/>
    </source>
</evidence>
<dbReference type="PANTHER" id="PTHR42865:SF7">
    <property type="entry name" value="PROTON_GLUTAMATE-ASPARTATE SYMPORTER"/>
    <property type="match status" value="1"/>
</dbReference>
<keyword evidence="3" id="KW-1003">Cell membrane</keyword>
<feature type="transmembrane region" description="Helical" evidence="9">
    <location>
        <begin position="260"/>
        <end position="284"/>
    </location>
</feature>
<dbReference type="GO" id="GO:0006835">
    <property type="term" value="P:dicarboxylic acid transport"/>
    <property type="evidence" value="ECO:0007669"/>
    <property type="project" value="TreeGrafter"/>
</dbReference>
<keyword evidence="5 9" id="KW-0812">Transmembrane</keyword>
<dbReference type="PRINTS" id="PR00173">
    <property type="entry name" value="EDTRNSPORT"/>
</dbReference>
<feature type="transmembrane region" description="Helical" evidence="9">
    <location>
        <begin position="38"/>
        <end position="59"/>
    </location>
</feature>
<evidence type="ECO:0000256" key="3">
    <source>
        <dbReference type="ARBA" id="ARBA00022475"/>
    </source>
</evidence>
<dbReference type="InterPro" id="IPR001991">
    <property type="entry name" value="Na-dicarboxylate_symporter"/>
</dbReference>
<evidence type="ECO:0000256" key="9">
    <source>
        <dbReference type="SAM" id="Phobius"/>
    </source>
</evidence>
<keyword evidence="2" id="KW-0813">Transport</keyword>
<dbReference type="AlphaFoldDB" id="I3V4V9"/>
<dbReference type="InterPro" id="IPR036458">
    <property type="entry name" value="Na:dicarbo_symporter_sf"/>
</dbReference>
<evidence type="ECO:0000256" key="7">
    <source>
        <dbReference type="ARBA" id="ARBA00022989"/>
    </source>
</evidence>
<evidence type="ECO:0000313" key="10">
    <source>
        <dbReference type="EMBL" id="AFK72780.1"/>
    </source>
</evidence>
<dbReference type="FunFam" id="1.10.3860.10:FF:000001">
    <property type="entry name" value="C4-dicarboxylate transport protein"/>
    <property type="match status" value="1"/>
</dbReference>
<feature type="transmembrane region" description="Helical" evidence="9">
    <location>
        <begin position="114"/>
        <end position="136"/>
    </location>
</feature>
<keyword evidence="8 9" id="KW-0472">Membrane</keyword>
<proteinExistence type="predicted"/>
<dbReference type="EMBL" id="CP003588">
    <property type="protein sequence ID" value="AFK72780.1"/>
    <property type="molecule type" value="Genomic_DNA"/>
</dbReference>
<evidence type="ECO:0000256" key="4">
    <source>
        <dbReference type="ARBA" id="ARBA00022519"/>
    </source>
</evidence>
<feature type="transmembrane region" description="Helical" evidence="9">
    <location>
        <begin position="185"/>
        <end position="202"/>
    </location>
</feature>
<gene>
    <name evidence="10" type="ORF">YSA_11087</name>
</gene>
<dbReference type="Pfam" id="PF00375">
    <property type="entry name" value="SDF"/>
    <property type="match status" value="1"/>
</dbReference>
<feature type="transmembrane region" description="Helical" evidence="9">
    <location>
        <begin position="234"/>
        <end position="253"/>
    </location>
</feature>
<dbReference type="PROSITE" id="PS00714">
    <property type="entry name" value="NA_DICARBOXYL_SYMP_2"/>
    <property type="match status" value="1"/>
</dbReference>
<dbReference type="InterPro" id="IPR018107">
    <property type="entry name" value="Na-dicarboxylate_symporter_CS"/>
</dbReference>
<protein>
    <submittedName>
        <fullName evidence="10">Sodium:dicarboxylate symporter</fullName>
    </submittedName>
</protein>
<dbReference type="Proteomes" id="UP000005268">
    <property type="component" value="Chromosome"/>
</dbReference>
<dbReference type="KEGG" id="ppi:YSA_11087"/>
<sequence>MSGHSIKIIGSNDVFGIFAGQCTVQIIITGGRMAKTSLVTRIIVGLVLGVVVGALLNFFPEYKAWIISSFLQPVGDIFIKMMKMIVIPLVFACMVGAIAGNGDSKAIGRVGVKALFYFFVVTSIAIVCGLLVGNLAQPGVGANLTTLTNTQSLSLPSTSESTGFAQVILNIIPDNIVGAMAQGKLLPVLFFSVMFGFGLSALDKEKKMPLIAVVNAISATMFKVTHIVMHYSPIGIFGLIGVTVANFGLSALLPLAKLIAVTYVAVILFGVVVLGGIAKVAGINIFDLIKAIKDELILAFSTAASATVMPQLIEKVEAYGAPRSIATLVIPTGYSFNLDGASLFVGIGTLFIAQLYEIPLSLADQAMLIIIMVLTSKGAAGVPGAMFVILTATLTSAGLPVEGIAFIAGVYRLMDMPITALNVLGNALAPLVVAKWENQYRMPAAPVVAPEERPQVLTSSISAGSSANAT</sequence>
<keyword evidence="7 9" id="KW-1133">Transmembrane helix</keyword>
<feature type="transmembrane region" description="Helical" evidence="9">
    <location>
        <begin position="79"/>
        <end position="102"/>
    </location>
</feature>
<comment type="subcellular location">
    <subcellularLocation>
        <location evidence="1">Cell membrane</location>
        <topology evidence="1">Multi-pass membrane protein</topology>
    </subcellularLocation>
</comment>
<evidence type="ECO:0000256" key="8">
    <source>
        <dbReference type="ARBA" id="ARBA00023136"/>
    </source>
</evidence>
<dbReference type="GO" id="GO:0015293">
    <property type="term" value="F:symporter activity"/>
    <property type="evidence" value="ECO:0007669"/>
    <property type="project" value="UniProtKB-KW"/>
</dbReference>
<dbReference type="HOGENOM" id="CLU_019375_7_0_6"/>
<dbReference type="PANTHER" id="PTHR42865">
    <property type="entry name" value="PROTON/GLUTAMATE-ASPARTATE SYMPORTER"/>
    <property type="match status" value="1"/>
</dbReference>
<keyword evidence="4" id="KW-0997">Cell inner membrane</keyword>
<evidence type="ECO:0000313" key="11">
    <source>
        <dbReference type="Proteomes" id="UP000005268"/>
    </source>
</evidence>
<name>I3V4V9_PSEPU</name>
<accession>I3V4V9</accession>
<evidence type="ECO:0000256" key="5">
    <source>
        <dbReference type="ARBA" id="ARBA00022692"/>
    </source>
</evidence>
<evidence type="ECO:0000256" key="6">
    <source>
        <dbReference type="ARBA" id="ARBA00022847"/>
    </source>
</evidence>
<feature type="transmembrane region" description="Helical" evidence="9">
    <location>
        <begin position="325"/>
        <end position="352"/>
    </location>
</feature>
<organism evidence="10 11">
    <name type="scientific">Pseudomonas putida ND6</name>
    <dbReference type="NCBI Taxonomy" id="231023"/>
    <lineage>
        <taxon>Bacteria</taxon>
        <taxon>Pseudomonadati</taxon>
        <taxon>Pseudomonadota</taxon>
        <taxon>Gammaproteobacteria</taxon>
        <taxon>Pseudomonadales</taxon>
        <taxon>Pseudomonadaceae</taxon>
        <taxon>Pseudomonas</taxon>
    </lineage>
</organism>
<dbReference type="PROSITE" id="PS00713">
    <property type="entry name" value="NA_DICARBOXYL_SYMP_1"/>
    <property type="match status" value="1"/>
</dbReference>
<evidence type="ECO:0000256" key="2">
    <source>
        <dbReference type="ARBA" id="ARBA00022448"/>
    </source>
</evidence>